<evidence type="ECO:0000313" key="2">
    <source>
        <dbReference type="Proteomes" id="UP001054945"/>
    </source>
</evidence>
<gene>
    <name evidence="1" type="ORF">CEXT_214631</name>
</gene>
<dbReference type="EMBL" id="BPLR01004620">
    <property type="protein sequence ID" value="GIX96225.1"/>
    <property type="molecule type" value="Genomic_DNA"/>
</dbReference>
<keyword evidence="2" id="KW-1185">Reference proteome</keyword>
<dbReference type="Proteomes" id="UP001054945">
    <property type="component" value="Unassembled WGS sequence"/>
</dbReference>
<accession>A0AAV4PIE0</accession>
<comment type="caution">
    <text evidence="1">The sequence shown here is derived from an EMBL/GenBank/DDBJ whole genome shotgun (WGS) entry which is preliminary data.</text>
</comment>
<name>A0AAV4PIE0_CAEEX</name>
<evidence type="ECO:0000313" key="1">
    <source>
        <dbReference type="EMBL" id="GIX96225.1"/>
    </source>
</evidence>
<dbReference type="AlphaFoldDB" id="A0AAV4PIE0"/>
<sequence length="103" mass="11962">MILSSPDITGIRYTSPERILYSRDQTLASDRKCCRRTPTITLRTLRTAFFTESNRFLCHKVAKPAQLTLGYCFLTCHLTAHKRTLTIPEELLWTSDLYPDSHR</sequence>
<reference evidence="1 2" key="1">
    <citation type="submission" date="2021-06" db="EMBL/GenBank/DDBJ databases">
        <title>Caerostris extrusa draft genome.</title>
        <authorList>
            <person name="Kono N."/>
            <person name="Arakawa K."/>
        </authorList>
    </citation>
    <scope>NUCLEOTIDE SEQUENCE [LARGE SCALE GENOMIC DNA]</scope>
</reference>
<protein>
    <submittedName>
        <fullName evidence="1">Uncharacterized protein</fullName>
    </submittedName>
</protein>
<organism evidence="1 2">
    <name type="scientific">Caerostris extrusa</name>
    <name type="common">Bark spider</name>
    <name type="synonym">Caerostris bankana</name>
    <dbReference type="NCBI Taxonomy" id="172846"/>
    <lineage>
        <taxon>Eukaryota</taxon>
        <taxon>Metazoa</taxon>
        <taxon>Ecdysozoa</taxon>
        <taxon>Arthropoda</taxon>
        <taxon>Chelicerata</taxon>
        <taxon>Arachnida</taxon>
        <taxon>Araneae</taxon>
        <taxon>Araneomorphae</taxon>
        <taxon>Entelegynae</taxon>
        <taxon>Araneoidea</taxon>
        <taxon>Araneidae</taxon>
        <taxon>Caerostris</taxon>
    </lineage>
</organism>
<proteinExistence type="predicted"/>